<organism evidence="2 3">
    <name type="scientific">Subtercola lobariae</name>
    <dbReference type="NCBI Taxonomy" id="1588641"/>
    <lineage>
        <taxon>Bacteria</taxon>
        <taxon>Bacillati</taxon>
        <taxon>Actinomycetota</taxon>
        <taxon>Actinomycetes</taxon>
        <taxon>Micrococcales</taxon>
        <taxon>Microbacteriaceae</taxon>
        <taxon>Subtercola</taxon>
    </lineage>
</organism>
<dbReference type="EMBL" id="BMGP01000001">
    <property type="protein sequence ID" value="GGF10999.1"/>
    <property type="molecule type" value="Genomic_DNA"/>
</dbReference>
<evidence type="ECO:0000259" key="1">
    <source>
        <dbReference type="Pfam" id="PF00174"/>
    </source>
</evidence>
<dbReference type="SUPFAM" id="SSF56524">
    <property type="entry name" value="Oxidoreductase molybdopterin-binding domain"/>
    <property type="match status" value="1"/>
</dbReference>
<dbReference type="InterPro" id="IPR000572">
    <property type="entry name" value="OxRdtase_Mopterin-bd_dom"/>
</dbReference>
<feature type="domain" description="Oxidoreductase molybdopterin-binding" evidence="1">
    <location>
        <begin position="35"/>
        <end position="180"/>
    </location>
</feature>
<comment type="caution">
    <text evidence="2">The sequence shown here is derived from an EMBL/GenBank/DDBJ whole genome shotgun (WGS) entry which is preliminary data.</text>
</comment>
<dbReference type="Pfam" id="PF00174">
    <property type="entry name" value="Oxidored_molyb"/>
    <property type="match status" value="1"/>
</dbReference>
<proteinExistence type="predicted"/>
<dbReference type="Gene3D" id="3.90.420.10">
    <property type="entry name" value="Oxidoreductase, molybdopterin-binding domain"/>
    <property type="match status" value="1"/>
</dbReference>
<protein>
    <submittedName>
        <fullName evidence="2">Molybdopterin-binding protein</fullName>
    </submittedName>
</protein>
<gene>
    <name evidence="2" type="ORF">GCM10011399_00990</name>
</gene>
<dbReference type="InterPro" id="IPR036374">
    <property type="entry name" value="OxRdtase_Mopterin-bd_sf"/>
</dbReference>
<dbReference type="AlphaFoldDB" id="A0A917AZL7"/>
<reference evidence="2 3" key="1">
    <citation type="journal article" date="2014" name="Int. J. Syst. Evol. Microbiol.">
        <title>Complete genome sequence of Corynebacterium casei LMG S-19264T (=DSM 44701T), isolated from a smear-ripened cheese.</title>
        <authorList>
            <consortium name="US DOE Joint Genome Institute (JGI-PGF)"/>
            <person name="Walter F."/>
            <person name="Albersmeier A."/>
            <person name="Kalinowski J."/>
            <person name="Ruckert C."/>
        </authorList>
    </citation>
    <scope>NUCLEOTIDE SEQUENCE [LARGE SCALE GENOMIC DNA]</scope>
    <source>
        <strain evidence="2 3">CGMCC 1.12976</strain>
    </source>
</reference>
<dbReference type="PANTHER" id="PTHR43032">
    <property type="entry name" value="PROTEIN-METHIONINE-SULFOXIDE REDUCTASE"/>
    <property type="match status" value="1"/>
</dbReference>
<name>A0A917AZL7_9MICO</name>
<sequence length="198" mass="22203">MGIFSPGFVGRRRDANPLLPPGQYEVSNFPVLSAGPTPKIKLDDWAFSLRAGNGDLKAWSWETLMGQPIEEITVDLHCVTRWSQFGMGWRGVSLDVLLDGVDTSTTPYAMAGCYGGYTTNVRTSDLLGGKAWIAFEFDGKPLAPEHGGPARLLIPHLYLWKSAKWLNSLTMMDHHELGFWEMYGYNDIGDPWKEERYS</sequence>
<evidence type="ECO:0000313" key="2">
    <source>
        <dbReference type="EMBL" id="GGF10999.1"/>
    </source>
</evidence>
<dbReference type="RefSeq" id="WP_188672045.1">
    <property type="nucleotide sequence ID" value="NZ_BMGP01000001.1"/>
</dbReference>
<keyword evidence="3" id="KW-1185">Reference proteome</keyword>
<dbReference type="Proteomes" id="UP000598775">
    <property type="component" value="Unassembled WGS sequence"/>
</dbReference>
<dbReference type="PANTHER" id="PTHR43032:SF4">
    <property type="entry name" value="OXIDOREDUCTASE MOLYBDOPTERIN-BINDING DOMAIN-CONTAINING PROTEIN"/>
    <property type="match status" value="1"/>
</dbReference>
<accession>A0A917AZL7</accession>
<evidence type="ECO:0000313" key="3">
    <source>
        <dbReference type="Proteomes" id="UP000598775"/>
    </source>
</evidence>